<dbReference type="STRING" id="1081102.A0A167MP30"/>
<sequence length="1387" mass="149613">MEYGHSKYRLAFGLAVGLLWMAPAAAHTGFEFPDQFSGNPAAGMLRKTCPLSCSAGPIGYSWSSLRSLDELSRCNETQLFEVSVAFPLQAPDRLPGIRACVTRAEEKAEARSIFDPTEPFGPTCAYHAQLLPSNASVDVGVRFSSPNDSTSAQTASVWSVMEAVEQLRRNLLVDPTCDDTIRFAKAGNAIVGLYVGLEIRKATAAPIVERIRDHISERMAQAQSPPMSWVGAQVCGHDGNRPTTQRLGIAVSLRGDLAAVHAAIRDLTAGRCLGNFDKTESIAGGTLGILPGMALTTGLAAGNNRSLQNLPVPKNNSHSSLQSRTSHALFKRVSADNCKVYKVQADDSCWKIANQRCDTAISVDDLTHYNGGASDFCNGIQPGQYVCCTPGDMPDMDPKANPDGSCGYVQVNANDTCAKIAESRCGGISLDQLRRFNGGDKLDCSKLKQRQVICCTEGTPPDLRPKKNADGSCAVHVVGPKELCYQIEDAFMLNPGDVEKFNANKTWAFSDCALLQPNMRVCISDGTPPMPASIPGYYCGPQVPGTQPVPPGNSTKLADLNPCVLNACCDGWGQCGTTDEFCTDTSIDGVPGTHRVGTNGCISHCGTDIVNNSEGPRAFARVAYFEAWNQARPCLHMSVTDVPTSGGPSDVGYTHIHFAFGSISTSDYAISVPDDAADQFRTFVTLKGAARRVLSFGGWAFSTDAATIEVFRQGVTEAHRETFARNVVAFATANNLDGVDFDWEYPGAYDIPGTTPGTPEQGGEYLEFLKLVRQYLPSHITVSIAAPASFWYLRWFPIREISEVVDYIVYMTYDLHGQWDVNNKYASPGCDAGDCLRSHINFTETLNALSMITKAGVPSKKIYVGVSSYGRSFRMSQAGCTGPSCTYLGGRDASDAAPGICTNTSGYLAEAEIRGIMDAGDADIDGTTYTTYHDDASDSDVMVYNDLEWVSWMDRPTKARRLKVYRGLKFGGVSDWAVDLQKDTSPDSAGGSSSSAANATFSGMLLAPCDYQKSYANLDDLNNDAAAMEPSCTTYYVLQILKDTLKTALAGFQDAKDSYDDKFDAYAQYIKDTINSQLLKLMGDDGALLPYFKCYRTGGHVHVGDRGNAEERSCNHREPDGYKEYTWWFDVQNATGLNATLAANGIDPDWVAFDEYVEDMTDECDQFSDHLGGGCPGFSQVNYGFPVRGPNVVVPNPKDVVEKAGAGIDALRDELDDKTFDLILDAWDSDNPDDIAQALALPVFMVADAVDSMQQVKAIGKQVQDEKKKDLILEILQGVLFLIPFVGEAAGALGRIGASIARLLLAFDQLANAGLGVYSIVEDPSMAPVAIMGMLMGAGIGTRSPKDYHVMAGKKIDMETKAPSAAGKTMKDMDPKLNSVMKKSCGE</sequence>
<keyword evidence="19" id="KW-1185">Reference proteome</keyword>
<comment type="similarity">
    <text evidence="13">Belongs to the secreted LysM effector family.</text>
</comment>
<evidence type="ECO:0000256" key="3">
    <source>
        <dbReference type="ARBA" id="ARBA00008682"/>
    </source>
</evidence>
<dbReference type="GO" id="GO:0008843">
    <property type="term" value="F:endochitinase activity"/>
    <property type="evidence" value="ECO:0007669"/>
    <property type="project" value="UniProtKB-EC"/>
</dbReference>
<proteinExistence type="inferred from homology"/>
<comment type="subcellular location">
    <subcellularLocation>
        <location evidence="2">Secreted</location>
    </subcellularLocation>
</comment>
<comment type="catalytic activity">
    <reaction evidence="1">
        <text>Random endo-hydrolysis of N-acetyl-beta-D-glucosaminide (1-&gt;4)-beta-linkages in chitin and chitodextrins.</text>
        <dbReference type="EC" id="3.2.1.14"/>
    </reaction>
</comment>
<dbReference type="SUPFAM" id="SSF51445">
    <property type="entry name" value="(Trans)glycosidases"/>
    <property type="match status" value="1"/>
</dbReference>
<dbReference type="SMART" id="SM00636">
    <property type="entry name" value="Glyco_18"/>
    <property type="match status" value="1"/>
</dbReference>
<dbReference type="PANTHER" id="PTHR47700:SF2">
    <property type="entry name" value="CHITINASE"/>
    <property type="match status" value="1"/>
</dbReference>
<dbReference type="Pfam" id="PF01476">
    <property type="entry name" value="LysM"/>
    <property type="match status" value="2"/>
</dbReference>
<evidence type="ECO:0000256" key="13">
    <source>
        <dbReference type="ARBA" id="ARBA00044955"/>
    </source>
</evidence>
<dbReference type="EMBL" id="AZHD01000023">
    <property type="protein sequence ID" value="OAA54596.1"/>
    <property type="molecule type" value="Genomic_DNA"/>
</dbReference>
<evidence type="ECO:0000256" key="12">
    <source>
        <dbReference type="ARBA" id="ARBA00023326"/>
    </source>
</evidence>
<evidence type="ECO:0000313" key="18">
    <source>
        <dbReference type="EMBL" id="OAA54596.1"/>
    </source>
</evidence>
<keyword evidence="10" id="KW-0119">Carbohydrate metabolism</keyword>
<dbReference type="PROSITE" id="PS51910">
    <property type="entry name" value="GH18_2"/>
    <property type="match status" value="1"/>
</dbReference>
<gene>
    <name evidence="18" type="ORF">SPI_08842</name>
</gene>
<evidence type="ECO:0000256" key="7">
    <source>
        <dbReference type="ARBA" id="ARBA00022801"/>
    </source>
</evidence>
<dbReference type="SMART" id="SM00257">
    <property type="entry name" value="LysM"/>
    <property type="match status" value="3"/>
</dbReference>
<keyword evidence="9" id="KW-0843">Virulence</keyword>
<dbReference type="PROSITE" id="PS01095">
    <property type="entry name" value="GH18_1"/>
    <property type="match status" value="1"/>
</dbReference>
<dbReference type="GO" id="GO:0005576">
    <property type="term" value="C:extracellular region"/>
    <property type="evidence" value="ECO:0007669"/>
    <property type="project" value="UniProtKB-SubCell"/>
</dbReference>
<dbReference type="OrthoDB" id="73875at2759"/>
<evidence type="ECO:0000256" key="11">
    <source>
        <dbReference type="ARBA" id="ARBA00023295"/>
    </source>
</evidence>
<keyword evidence="7 14" id="KW-0378">Hydrolase</keyword>
<dbReference type="Pfam" id="PF00704">
    <property type="entry name" value="Glyco_hydro_18"/>
    <property type="match status" value="1"/>
</dbReference>
<keyword evidence="12" id="KW-0624">Polysaccharide degradation</keyword>
<dbReference type="CDD" id="cd00118">
    <property type="entry name" value="LysM"/>
    <property type="match status" value="2"/>
</dbReference>
<dbReference type="InterPro" id="IPR018392">
    <property type="entry name" value="LysM"/>
</dbReference>
<dbReference type="Gene3D" id="3.10.50.10">
    <property type="match status" value="1"/>
</dbReference>
<dbReference type="Gene3D" id="3.10.350.10">
    <property type="entry name" value="LysM domain"/>
    <property type="match status" value="2"/>
</dbReference>
<keyword evidence="6" id="KW-0147">Chitin-binding</keyword>
<evidence type="ECO:0000256" key="5">
    <source>
        <dbReference type="ARBA" id="ARBA00022525"/>
    </source>
</evidence>
<dbReference type="SUPFAM" id="SSF57016">
    <property type="entry name" value="Plant lectins/antimicrobial peptides"/>
    <property type="match status" value="1"/>
</dbReference>
<evidence type="ECO:0000259" key="16">
    <source>
        <dbReference type="PROSITE" id="PS51782"/>
    </source>
</evidence>
<keyword evidence="5" id="KW-0964">Secreted</keyword>
<reference evidence="18 19" key="1">
    <citation type="journal article" date="2016" name="Genome Biol. Evol.">
        <title>Divergent and convergent evolution of fungal pathogenicity.</title>
        <authorList>
            <person name="Shang Y."/>
            <person name="Xiao G."/>
            <person name="Zheng P."/>
            <person name="Cen K."/>
            <person name="Zhan S."/>
            <person name="Wang C."/>
        </authorList>
    </citation>
    <scope>NUCLEOTIDE SEQUENCE [LARGE SCALE GENOMIC DNA]</scope>
    <source>
        <strain evidence="18 19">RCEF 264</strain>
    </source>
</reference>
<comment type="caution">
    <text evidence="18">The sequence shown here is derived from an EMBL/GenBank/DDBJ whole genome shotgun (WGS) entry which is preliminary data.</text>
</comment>
<dbReference type="Gene3D" id="3.20.20.80">
    <property type="entry name" value="Glycosidases"/>
    <property type="match status" value="1"/>
</dbReference>
<dbReference type="InterPro" id="IPR036779">
    <property type="entry name" value="LysM_dom_sf"/>
</dbReference>
<dbReference type="GO" id="GO:0006032">
    <property type="term" value="P:chitin catabolic process"/>
    <property type="evidence" value="ECO:0007669"/>
    <property type="project" value="UniProtKB-KW"/>
</dbReference>
<dbReference type="CDD" id="cd00035">
    <property type="entry name" value="ChtBD1"/>
    <property type="match status" value="1"/>
</dbReference>
<keyword evidence="11 14" id="KW-0326">Glycosidase</keyword>
<feature type="domain" description="GH18" evidence="17">
    <location>
        <begin position="619"/>
        <end position="1007"/>
    </location>
</feature>
<dbReference type="PANTHER" id="PTHR47700">
    <property type="entry name" value="V CHITINASE, PUTATIVE (AFU_ORTHOLOGUE AFUA_6G13720)-RELATED"/>
    <property type="match status" value="1"/>
</dbReference>
<feature type="domain" description="LysM" evidence="16">
    <location>
        <begin position="339"/>
        <end position="388"/>
    </location>
</feature>
<dbReference type="InterPro" id="IPR053214">
    <property type="entry name" value="LysM12-like"/>
</dbReference>
<dbReference type="Proteomes" id="UP000076874">
    <property type="component" value="Unassembled WGS sequence"/>
</dbReference>
<accession>A0A167MP30</accession>
<evidence type="ECO:0000256" key="10">
    <source>
        <dbReference type="ARBA" id="ARBA00023277"/>
    </source>
</evidence>
<dbReference type="EC" id="3.2.1.14" evidence="4"/>
<evidence type="ECO:0000256" key="4">
    <source>
        <dbReference type="ARBA" id="ARBA00012729"/>
    </source>
</evidence>
<feature type="domain" description="LysM" evidence="16">
    <location>
        <begin position="407"/>
        <end position="455"/>
    </location>
</feature>
<dbReference type="InterPro" id="IPR001223">
    <property type="entry name" value="Glyco_hydro18_cat"/>
</dbReference>
<keyword evidence="8" id="KW-0146">Chitin degradation</keyword>
<comment type="similarity">
    <text evidence="3">Belongs to the glycosyl hydrolase 18 family. Chitinase class V subfamily.</text>
</comment>
<dbReference type="InterPro" id="IPR017853">
    <property type="entry name" value="GH"/>
</dbReference>
<dbReference type="InterPro" id="IPR036861">
    <property type="entry name" value="Endochitinase-like_sf"/>
</dbReference>
<protein>
    <recommendedName>
        <fullName evidence="4">chitinase</fullName>
        <ecNumber evidence="4">3.2.1.14</ecNumber>
    </recommendedName>
</protein>
<dbReference type="PROSITE" id="PS51782">
    <property type="entry name" value="LYSM"/>
    <property type="match status" value="2"/>
</dbReference>
<dbReference type="SUPFAM" id="SSF54106">
    <property type="entry name" value="LysM domain"/>
    <property type="match status" value="1"/>
</dbReference>
<evidence type="ECO:0000256" key="6">
    <source>
        <dbReference type="ARBA" id="ARBA00022669"/>
    </source>
</evidence>
<evidence type="ECO:0000256" key="14">
    <source>
        <dbReference type="RuleBase" id="RU000489"/>
    </source>
</evidence>
<evidence type="ECO:0000256" key="9">
    <source>
        <dbReference type="ARBA" id="ARBA00023026"/>
    </source>
</evidence>
<dbReference type="InterPro" id="IPR029070">
    <property type="entry name" value="Chitinase_insertion_sf"/>
</dbReference>
<dbReference type="GO" id="GO:0008061">
    <property type="term" value="F:chitin binding"/>
    <property type="evidence" value="ECO:0007669"/>
    <property type="project" value="UniProtKB-KW"/>
</dbReference>
<evidence type="ECO:0000256" key="15">
    <source>
        <dbReference type="SAM" id="SignalP"/>
    </source>
</evidence>
<dbReference type="InterPro" id="IPR001579">
    <property type="entry name" value="Glyco_hydro_18_chit_AS"/>
</dbReference>
<organism evidence="18 19">
    <name type="scientific">Niveomyces insectorum RCEF 264</name>
    <dbReference type="NCBI Taxonomy" id="1081102"/>
    <lineage>
        <taxon>Eukaryota</taxon>
        <taxon>Fungi</taxon>
        <taxon>Dikarya</taxon>
        <taxon>Ascomycota</taxon>
        <taxon>Pezizomycotina</taxon>
        <taxon>Sordariomycetes</taxon>
        <taxon>Hypocreomycetidae</taxon>
        <taxon>Hypocreales</taxon>
        <taxon>Cordycipitaceae</taxon>
        <taxon>Niveomyces</taxon>
    </lineage>
</organism>
<evidence type="ECO:0000256" key="1">
    <source>
        <dbReference type="ARBA" id="ARBA00000822"/>
    </source>
</evidence>
<dbReference type="CDD" id="cd02878">
    <property type="entry name" value="GH18_zymocin_alpha"/>
    <property type="match status" value="1"/>
</dbReference>
<keyword evidence="15" id="KW-0732">Signal</keyword>
<dbReference type="GO" id="GO:0000272">
    <property type="term" value="P:polysaccharide catabolic process"/>
    <property type="evidence" value="ECO:0007669"/>
    <property type="project" value="UniProtKB-KW"/>
</dbReference>
<feature type="chain" id="PRO_5007890435" description="chitinase" evidence="15">
    <location>
        <begin position="27"/>
        <end position="1387"/>
    </location>
</feature>
<evidence type="ECO:0000256" key="8">
    <source>
        <dbReference type="ARBA" id="ARBA00023024"/>
    </source>
</evidence>
<evidence type="ECO:0000313" key="19">
    <source>
        <dbReference type="Proteomes" id="UP000076874"/>
    </source>
</evidence>
<feature type="signal peptide" evidence="15">
    <location>
        <begin position="1"/>
        <end position="26"/>
    </location>
</feature>
<name>A0A167MP30_9HYPO</name>
<dbReference type="SUPFAM" id="SSF54556">
    <property type="entry name" value="Chitinase insertion domain"/>
    <property type="match status" value="1"/>
</dbReference>
<evidence type="ECO:0000256" key="2">
    <source>
        <dbReference type="ARBA" id="ARBA00004613"/>
    </source>
</evidence>
<evidence type="ECO:0000259" key="17">
    <source>
        <dbReference type="PROSITE" id="PS51910"/>
    </source>
</evidence>
<dbReference type="InterPro" id="IPR011583">
    <property type="entry name" value="Chitinase_II/V-like_cat"/>
</dbReference>